<evidence type="ECO:0000313" key="3">
    <source>
        <dbReference type="Proteomes" id="UP001335648"/>
    </source>
</evidence>
<sequence length="136" mass="14003">MADVSLDEVIRQRGINLKAPAKRPMFGRGAGAVGKSFDARQKIGANDVRQRLGPGAGFQVKDAREKLVQKDARFKIRGRGGGGGGGGGAGCSADDQLTQTGPKSVRCPCTDNAKDGSNTTSAGPDICATDADTKQL</sequence>
<dbReference type="Proteomes" id="UP001335648">
    <property type="component" value="Unassembled WGS sequence"/>
</dbReference>
<proteinExistence type="predicted"/>
<dbReference type="AlphaFoldDB" id="A0AAN8GMY5"/>
<feature type="compositionally biased region" description="Gly residues" evidence="1">
    <location>
        <begin position="79"/>
        <end position="90"/>
    </location>
</feature>
<dbReference type="EMBL" id="JAULUE010002060">
    <property type="protein sequence ID" value="KAK5885394.1"/>
    <property type="molecule type" value="Genomic_DNA"/>
</dbReference>
<evidence type="ECO:0000313" key="2">
    <source>
        <dbReference type="EMBL" id="KAK5885394.1"/>
    </source>
</evidence>
<keyword evidence="3" id="KW-1185">Reference proteome</keyword>
<reference evidence="2 3" key="1">
    <citation type="journal article" date="2023" name="Mol. Biol. Evol.">
        <title>Genomics of Secondarily Temperate Adaptation in the Only Non-Antarctic Icefish.</title>
        <authorList>
            <person name="Rivera-Colon A.G."/>
            <person name="Rayamajhi N."/>
            <person name="Minhas B.F."/>
            <person name="Madrigal G."/>
            <person name="Bilyk K.T."/>
            <person name="Yoon V."/>
            <person name="Hune M."/>
            <person name="Gregory S."/>
            <person name="Cheng C.H.C."/>
            <person name="Catchen J.M."/>
        </authorList>
    </citation>
    <scope>NUCLEOTIDE SEQUENCE [LARGE SCALE GENOMIC DNA]</scope>
    <source>
        <strain evidence="2">JC2023a</strain>
    </source>
</reference>
<comment type="caution">
    <text evidence="2">The sequence shown here is derived from an EMBL/GenBank/DDBJ whole genome shotgun (WGS) entry which is preliminary data.</text>
</comment>
<evidence type="ECO:0000256" key="1">
    <source>
        <dbReference type="SAM" id="MobiDB-lite"/>
    </source>
</evidence>
<feature type="region of interest" description="Disordered" evidence="1">
    <location>
        <begin position="75"/>
        <end position="136"/>
    </location>
</feature>
<name>A0AAN8GMY5_9TELE</name>
<organism evidence="2 3">
    <name type="scientific">Champsocephalus esox</name>
    <name type="common">pike icefish</name>
    <dbReference type="NCBI Taxonomy" id="159716"/>
    <lineage>
        <taxon>Eukaryota</taxon>
        <taxon>Metazoa</taxon>
        <taxon>Chordata</taxon>
        <taxon>Craniata</taxon>
        <taxon>Vertebrata</taxon>
        <taxon>Euteleostomi</taxon>
        <taxon>Actinopterygii</taxon>
        <taxon>Neopterygii</taxon>
        <taxon>Teleostei</taxon>
        <taxon>Neoteleostei</taxon>
        <taxon>Acanthomorphata</taxon>
        <taxon>Eupercaria</taxon>
        <taxon>Perciformes</taxon>
        <taxon>Notothenioidei</taxon>
        <taxon>Channichthyidae</taxon>
        <taxon>Champsocephalus</taxon>
    </lineage>
</organism>
<gene>
    <name evidence="2" type="ORF">CesoFtcFv8_019104</name>
</gene>
<accession>A0AAN8GMY5</accession>
<protein>
    <submittedName>
        <fullName evidence="2">Uncharacterized protein</fullName>
    </submittedName>
</protein>